<dbReference type="InterPro" id="IPR009057">
    <property type="entry name" value="Homeodomain-like_sf"/>
</dbReference>
<dbReference type="EMBL" id="CP048409">
    <property type="protein sequence ID" value="QIA06962.1"/>
    <property type="molecule type" value="Genomic_DNA"/>
</dbReference>
<dbReference type="SUPFAM" id="SSF46689">
    <property type="entry name" value="Homeodomain-like"/>
    <property type="match status" value="1"/>
</dbReference>
<reference evidence="4 5" key="1">
    <citation type="submission" date="2020-02" db="EMBL/GenBank/DDBJ databases">
        <title>Genome sequencing for Draconibacterium sp. strain M1.</title>
        <authorList>
            <person name="Park S.-J."/>
        </authorList>
    </citation>
    <scope>NUCLEOTIDE SEQUENCE [LARGE SCALE GENOMIC DNA]</scope>
    <source>
        <strain evidence="4 5">M1</strain>
    </source>
</reference>
<feature type="DNA-binding region" description="H-T-H motif" evidence="2">
    <location>
        <begin position="30"/>
        <end position="49"/>
    </location>
</feature>
<dbReference type="PANTHER" id="PTHR43479:SF11">
    <property type="entry name" value="ACREF_ENVCD OPERON REPRESSOR-RELATED"/>
    <property type="match status" value="1"/>
</dbReference>
<evidence type="ECO:0000256" key="2">
    <source>
        <dbReference type="PROSITE-ProRule" id="PRU00335"/>
    </source>
</evidence>
<evidence type="ECO:0000313" key="5">
    <source>
        <dbReference type="Proteomes" id="UP000474630"/>
    </source>
</evidence>
<organism evidence="4 5">
    <name type="scientific">Draconibacterium halophilum</name>
    <dbReference type="NCBI Taxonomy" id="2706887"/>
    <lineage>
        <taxon>Bacteria</taxon>
        <taxon>Pseudomonadati</taxon>
        <taxon>Bacteroidota</taxon>
        <taxon>Bacteroidia</taxon>
        <taxon>Marinilabiliales</taxon>
        <taxon>Prolixibacteraceae</taxon>
        <taxon>Draconibacterium</taxon>
    </lineage>
</organism>
<keyword evidence="5" id="KW-1185">Reference proteome</keyword>
<dbReference type="AlphaFoldDB" id="A0A6C0RAH2"/>
<evidence type="ECO:0000313" key="4">
    <source>
        <dbReference type="EMBL" id="QIA06962.1"/>
    </source>
</evidence>
<dbReference type="InterPro" id="IPR050624">
    <property type="entry name" value="HTH-type_Tx_Regulator"/>
</dbReference>
<evidence type="ECO:0000259" key="3">
    <source>
        <dbReference type="PROSITE" id="PS50977"/>
    </source>
</evidence>
<evidence type="ECO:0000256" key="1">
    <source>
        <dbReference type="ARBA" id="ARBA00023125"/>
    </source>
</evidence>
<dbReference type="KEGG" id="drc:G0Q07_04075"/>
<dbReference type="InterPro" id="IPR001647">
    <property type="entry name" value="HTH_TetR"/>
</dbReference>
<accession>A0A6C0RAH2</accession>
<keyword evidence="1 2" id="KW-0238">DNA-binding</keyword>
<dbReference type="GO" id="GO:0003677">
    <property type="term" value="F:DNA binding"/>
    <property type="evidence" value="ECO:0007669"/>
    <property type="project" value="UniProtKB-UniRule"/>
</dbReference>
<gene>
    <name evidence="4" type="ORF">G0Q07_04075</name>
</gene>
<proteinExistence type="predicted"/>
<protein>
    <submittedName>
        <fullName evidence="4">TetR/AcrR family transcriptional regulator</fullName>
    </submittedName>
</protein>
<dbReference type="Gene3D" id="1.10.357.10">
    <property type="entry name" value="Tetracycline Repressor, domain 2"/>
    <property type="match status" value="1"/>
</dbReference>
<feature type="domain" description="HTH tetR-type" evidence="3">
    <location>
        <begin position="7"/>
        <end position="67"/>
    </location>
</feature>
<dbReference type="PROSITE" id="PS50977">
    <property type="entry name" value="HTH_TETR_2"/>
    <property type="match status" value="1"/>
</dbReference>
<sequence>MARITDQTKIERLKQSTMKMVVDHGFGGASVALISKDAQVASGYFYMHYKGKYELVNTILQEVYSEVFGMFEKLIEQGNPFHETIENIIRHFVELANKEPIRVKFLYVLTNDYNFVIDKHIQENTQMLLEKLMELGRSSNDLDKTLIVSDLYLILIITTIQFINQKYRNNDRDIIAEEDIKHLLKLIFKFLK</sequence>
<dbReference type="RefSeq" id="WP_163344891.1">
    <property type="nucleotide sequence ID" value="NZ_CP048409.1"/>
</dbReference>
<dbReference type="Proteomes" id="UP000474630">
    <property type="component" value="Chromosome"/>
</dbReference>
<dbReference type="Pfam" id="PF00440">
    <property type="entry name" value="TetR_N"/>
    <property type="match status" value="1"/>
</dbReference>
<dbReference type="PANTHER" id="PTHR43479">
    <property type="entry name" value="ACREF/ENVCD OPERON REPRESSOR-RELATED"/>
    <property type="match status" value="1"/>
</dbReference>
<name>A0A6C0RAH2_9BACT</name>